<evidence type="ECO:0000313" key="7">
    <source>
        <dbReference type="Proteomes" id="UP000054321"/>
    </source>
</evidence>
<dbReference type="InParanoid" id="A0A0C3GUH4"/>
<dbReference type="EMBL" id="KN832888">
    <property type="protein sequence ID" value="KIM95009.1"/>
    <property type="molecule type" value="Genomic_DNA"/>
</dbReference>
<dbReference type="HOGENOM" id="CLU_007773_2_0_1"/>
<keyword evidence="7" id="KW-1185">Reference proteome</keyword>
<dbReference type="GO" id="GO:0006281">
    <property type="term" value="P:DNA repair"/>
    <property type="evidence" value="ECO:0007669"/>
    <property type="project" value="InterPro"/>
</dbReference>
<reference evidence="6 7" key="1">
    <citation type="submission" date="2014-04" db="EMBL/GenBank/DDBJ databases">
        <authorList>
            <consortium name="DOE Joint Genome Institute"/>
            <person name="Kuo A."/>
            <person name="Martino E."/>
            <person name="Perotto S."/>
            <person name="Kohler A."/>
            <person name="Nagy L.G."/>
            <person name="Floudas D."/>
            <person name="Copeland A."/>
            <person name="Barry K.W."/>
            <person name="Cichocki N."/>
            <person name="Veneault-Fourrey C."/>
            <person name="LaButti K."/>
            <person name="Lindquist E.A."/>
            <person name="Lipzen A."/>
            <person name="Lundell T."/>
            <person name="Morin E."/>
            <person name="Murat C."/>
            <person name="Sun H."/>
            <person name="Tunlid A."/>
            <person name="Henrissat B."/>
            <person name="Grigoriev I.V."/>
            <person name="Hibbett D.S."/>
            <person name="Martin F."/>
            <person name="Nordberg H.P."/>
            <person name="Cantor M.N."/>
            <person name="Hua S.X."/>
        </authorList>
    </citation>
    <scope>NUCLEOTIDE SEQUENCE [LARGE SCALE GENOMIC DNA]</scope>
    <source>
        <strain evidence="6 7">Zn</strain>
    </source>
</reference>
<dbReference type="GO" id="GO:0017005">
    <property type="term" value="F:3'-tyrosyl-DNA phosphodiesterase activity"/>
    <property type="evidence" value="ECO:0007669"/>
    <property type="project" value="TreeGrafter"/>
</dbReference>
<feature type="binding site" evidence="2">
    <location>
        <position position="406"/>
    </location>
    <ligand>
        <name>substrate</name>
    </ligand>
</feature>
<dbReference type="GO" id="GO:0003697">
    <property type="term" value="F:single-stranded DNA binding"/>
    <property type="evidence" value="ECO:0007669"/>
    <property type="project" value="TreeGrafter"/>
</dbReference>
<sequence length="515" mass="57364">MAQHASTLETDASKRKASSSPPHPSGLSTRIVKPKLSELAPSPTSAASKTLPIHLFKDQERALQYLGVQFPDGVVKKTWVYDCHRQDDIKIEEVLQKDDLELAVLSSFQIDPDWVASKLHPTTKVVFVLQARTEIEKENIRSGAPGNYRFCFPAMEGNVNCMHSKLQLLSHPTHLRVVVPSANLVSYDWGETGTMENVCFLIDLPRLPEGEMEGGGLTEFGKELFHFAQAMGLDEKLINSLRRFDFSRTSHLAFVHSIGGSHSGREMERTGYCGLGRAVRNLALHTEETLDIDVVAASIGNLNESFIKSLYLAAQGDNGMKEYGWRTSRPAKGKGETPAEHKLSDILKDCFRIYFPTRETVANSKGGLSGAGTICFQSKWYDLDTFPKHLMRECQSRRRAVLMHNKMIFVQPRDVGREGGKPWVYVGSANLSESAWGRLVKDKSTKELKLNCRNWECGVIVSGLAATSGRAFTKQSGIYQQALAGVELFGEHVPVPMVVPGEEYGTRRPWFYNEA</sequence>
<feature type="region of interest" description="Disordered" evidence="4">
    <location>
        <begin position="1"/>
        <end position="32"/>
    </location>
</feature>
<dbReference type="AlphaFoldDB" id="A0A0C3GUH4"/>
<reference evidence="7" key="2">
    <citation type="submission" date="2015-01" db="EMBL/GenBank/DDBJ databases">
        <title>Evolutionary Origins and Diversification of the Mycorrhizal Mutualists.</title>
        <authorList>
            <consortium name="DOE Joint Genome Institute"/>
            <consortium name="Mycorrhizal Genomics Consortium"/>
            <person name="Kohler A."/>
            <person name="Kuo A."/>
            <person name="Nagy L.G."/>
            <person name="Floudas D."/>
            <person name="Copeland A."/>
            <person name="Barry K.W."/>
            <person name="Cichocki N."/>
            <person name="Veneault-Fourrey C."/>
            <person name="LaButti K."/>
            <person name="Lindquist E.A."/>
            <person name="Lipzen A."/>
            <person name="Lundell T."/>
            <person name="Morin E."/>
            <person name="Murat C."/>
            <person name="Riley R."/>
            <person name="Ohm R."/>
            <person name="Sun H."/>
            <person name="Tunlid A."/>
            <person name="Henrissat B."/>
            <person name="Grigoriev I.V."/>
            <person name="Hibbett D.S."/>
            <person name="Martin F."/>
        </authorList>
    </citation>
    <scope>NUCLEOTIDE SEQUENCE [LARGE SCALE GENOMIC DNA]</scope>
    <source>
        <strain evidence="7">Zn</strain>
    </source>
</reference>
<proteinExistence type="predicted"/>
<feature type="binding site" evidence="2">
    <location>
        <position position="165"/>
    </location>
    <ligand>
        <name>substrate</name>
    </ligand>
</feature>
<feature type="active site" description="Proton donor/acceptor" evidence="1">
    <location>
        <position position="404"/>
    </location>
</feature>
<dbReference type="Proteomes" id="UP000054321">
    <property type="component" value="Unassembled WGS sequence"/>
</dbReference>
<dbReference type="PANTHER" id="PTHR12415:SF4">
    <property type="entry name" value="TYROSYL-DNA PHOSPHODIESTERASE DOMAIN-CONTAINING PROTEIN"/>
    <property type="match status" value="1"/>
</dbReference>
<dbReference type="SUPFAM" id="SSF56024">
    <property type="entry name" value="Phospholipase D/nuclease"/>
    <property type="match status" value="2"/>
</dbReference>
<dbReference type="GO" id="GO:0003690">
    <property type="term" value="F:double-stranded DNA binding"/>
    <property type="evidence" value="ECO:0007669"/>
    <property type="project" value="TreeGrafter"/>
</dbReference>
<feature type="domain" description="PLD phosphodiesterase" evidence="5">
    <location>
        <begin position="399"/>
        <end position="435"/>
    </location>
</feature>
<dbReference type="OrthoDB" id="47785at2759"/>
<evidence type="ECO:0000256" key="1">
    <source>
        <dbReference type="PIRSR" id="PIRSR610347-1"/>
    </source>
</evidence>
<evidence type="ECO:0000256" key="3">
    <source>
        <dbReference type="PIRSR" id="PIRSR610347-3"/>
    </source>
</evidence>
<protein>
    <recommendedName>
        <fullName evidence="5">PLD phosphodiesterase domain-containing protein</fullName>
    </recommendedName>
</protein>
<organism evidence="6 7">
    <name type="scientific">Oidiodendron maius (strain Zn)</name>
    <dbReference type="NCBI Taxonomy" id="913774"/>
    <lineage>
        <taxon>Eukaryota</taxon>
        <taxon>Fungi</taxon>
        <taxon>Dikarya</taxon>
        <taxon>Ascomycota</taxon>
        <taxon>Pezizomycotina</taxon>
        <taxon>Leotiomycetes</taxon>
        <taxon>Leotiomycetes incertae sedis</taxon>
        <taxon>Myxotrichaceae</taxon>
        <taxon>Oidiodendron</taxon>
    </lineage>
</organism>
<dbReference type="PANTHER" id="PTHR12415">
    <property type="entry name" value="TYROSYL-DNA PHOSPHODIESTERASE 1"/>
    <property type="match status" value="1"/>
</dbReference>
<feature type="active site" description="Nucleophile" evidence="1">
    <location>
        <position position="163"/>
    </location>
</feature>
<evidence type="ECO:0000313" key="6">
    <source>
        <dbReference type="EMBL" id="KIM95009.1"/>
    </source>
</evidence>
<dbReference type="GO" id="GO:0005634">
    <property type="term" value="C:nucleus"/>
    <property type="evidence" value="ECO:0007669"/>
    <property type="project" value="InterPro"/>
</dbReference>
<feature type="compositionally biased region" description="Polar residues" evidence="4">
    <location>
        <begin position="1"/>
        <end position="10"/>
    </location>
</feature>
<evidence type="ECO:0000256" key="2">
    <source>
        <dbReference type="PIRSR" id="PIRSR610347-2"/>
    </source>
</evidence>
<name>A0A0C3GUH4_OIDMZ</name>
<dbReference type="STRING" id="913774.A0A0C3GUH4"/>
<feature type="site" description="Interaction with DNA" evidence="3">
    <location>
        <position position="432"/>
    </location>
</feature>
<accession>A0A0C3GUH4</accession>
<dbReference type="PROSITE" id="PS50035">
    <property type="entry name" value="PLD"/>
    <property type="match status" value="1"/>
</dbReference>
<dbReference type="InterPro" id="IPR001736">
    <property type="entry name" value="PLipase_D/transphosphatidylase"/>
</dbReference>
<gene>
    <name evidence="6" type="ORF">OIDMADRAFT_134826</name>
</gene>
<evidence type="ECO:0000259" key="5">
    <source>
        <dbReference type="PROSITE" id="PS50035"/>
    </source>
</evidence>
<dbReference type="CDD" id="cd09122">
    <property type="entry name" value="PLDc_Tdp1_1"/>
    <property type="match status" value="1"/>
</dbReference>
<dbReference type="Pfam" id="PF06087">
    <property type="entry name" value="Tyr-DNA_phospho"/>
    <property type="match status" value="1"/>
</dbReference>
<evidence type="ECO:0000256" key="4">
    <source>
        <dbReference type="SAM" id="MobiDB-lite"/>
    </source>
</evidence>
<dbReference type="Gene3D" id="3.30.870.10">
    <property type="entry name" value="Endonuclease Chain A"/>
    <property type="match status" value="2"/>
</dbReference>
<dbReference type="InterPro" id="IPR010347">
    <property type="entry name" value="Tdp1"/>
</dbReference>